<name>A0A931H9I0_9SPHN</name>
<accession>A0A931H9I0</accession>
<evidence type="ECO:0000256" key="3">
    <source>
        <dbReference type="ARBA" id="ARBA00022516"/>
    </source>
</evidence>
<evidence type="ECO:0000256" key="8">
    <source>
        <dbReference type="ARBA" id="ARBA00023160"/>
    </source>
</evidence>
<evidence type="ECO:0000256" key="12">
    <source>
        <dbReference type="PIRSR" id="PIRSR000094-3"/>
    </source>
</evidence>
<evidence type="ECO:0000256" key="5">
    <source>
        <dbReference type="ARBA" id="ARBA00023002"/>
    </source>
</evidence>
<feature type="binding site" evidence="12">
    <location>
        <position position="41"/>
    </location>
    <ligand>
        <name>NAD(+)</name>
        <dbReference type="ChEBI" id="CHEBI:57540"/>
    </ligand>
</feature>
<dbReference type="InterPro" id="IPR036291">
    <property type="entry name" value="NAD(P)-bd_dom_sf"/>
</dbReference>
<dbReference type="PANTHER" id="PTHR43159">
    <property type="entry name" value="ENOYL-[ACYL-CARRIER-PROTEIN] REDUCTASE"/>
    <property type="match status" value="1"/>
</dbReference>
<evidence type="ECO:0000256" key="1">
    <source>
        <dbReference type="ARBA" id="ARBA00005194"/>
    </source>
</evidence>
<keyword evidence="8 10" id="KW-0275">Fatty acid biosynthesis</keyword>
<feature type="binding site" evidence="12">
    <location>
        <position position="163"/>
    </location>
    <ligand>
        <name>NAD(+)</name>
        <dbReference type="ChEBI" id="CHEBI:57540"/>
    </ligand>
</feature>
<dbReference type="GO" id="GO:0006633">
    <property type="term" value="P:fatty acid biosynthetic process"/>
    <property type="evidence" value="ECO:0007669"/>
    <property type="project" value="UniProtKB-KW"/>
</dbReference>
<keyword evidence="7" id="KW-0443">Lipid metabolism</keyword>
<dbReference type="NCBIfam" id="NF006019">
    <property type="entry name" value="PRK08159.1"/>
    <property type="match status" value="1"/>
</dbReference>
<dbReference type="Proteomes" id="UP000617634">
    <property type="component" value="Unassembled WGS sequence"/>
</dbReference>
<sequence length="267" mass="28624">MTGLMQGKRGLIMGLANDKSLAWGIARKLHEQGAELAFTYQGDALAKRVRPLAESLGSDLLIDCDVSSMDAIDAAFAKLGESWETIDFVVHAIGFSDKSELRGKYVDTSLDNFLMTMNISAYSLVAVTKRAMAMMPNGGSILTLTYYGAEKVVPHYNVMGVAKAALETSVQYLANDLGPQGIRVNAISAGPIKTLAASGIGDFRYILKWNELNAPLRRNTTIEDVGGSGLYFLSDLSSGVTGEVHHVDSGYHVVGMKQEDAPDIALG</sequence>
<evidence type="ECO:0000313" key="13">
    <source>
        <dbReference type="EMBL" id="MBH0111493.1"/>
    </source>
</evidence>
<dbReference type="SUPFAM" id="SSF51735">
    <property type="entry name" value="NAD(P)-binding Rossmann-fold domains"/>
    <property type="match status" value="1"/>
</dbReference>
<organism evidence="13 14">
    <name type="scientific">Novosphingobium aureum</name>
    <dbReference type="NCBI Taxonomy" id="2792964"/>
    <lineage>
        <taxon>Bacteria</taxon>
        <taxon>Pseudomonadati</taxon>
        <taxon>Pseudomonadota</taxon>
        <taxon>Alphaproteobacteria</taxon>
        <taxon>Sphingomonadales</taxon>
        <taxon>Sphingomonadaceae</taxon>
        <taxon>Novosphingobium</taxon>
    </lineage>
</organism>
<comment type="similarity">
    <text evidence="2 10">Belongs to the short-chain dehydrogenases/reductases (SDR) family. FabI subfamily.</text>
</comment>
<keyword evidence="3 10" id="KW-0444">Lipid biosynthesis</keyword>
<evidence type="ECO:0000256" key="4">
    <source>
        <dbReference type="ARBA" id="ARBA00022832"/>
    </source>
</evidence>
<dbReference type="Pfam" id="PF13561">
    <property type="entry name" value="adh_short_C2"/>
    <property type="match status" value="1"/>
</dbReference>
<feature type="binding site" evidence="12">
    <location>
        <position position="14"/>
    </location>
    <ligand>
        <name>NAD(+)</name>
        <dbReference type="ChEBI" id="CHEBI:57540"/>
    </ligand>
</feature>
<feature type="binding site" evidence="12">
    <location>
        <begin position="65"/>
        <end position="66"/>
    </location>
    <ligand>
        <name>NAD(+)</name>
        <dbReference type="ChEBI" id="CHEBI:57540"/>
    </ligand>
</feature>
<evidence type="ECO:0000256" key="6">
    <source>
        <dbReference type="ARBA" id="ARBA00023027"/>
    </source>
</evidence>
<dbReference type="InterPro" id="IPR002347">
    <property type="entry name" value="SDR_fam"/>
</dbReference>
<feature type="binding site" evidence="12">
    <location>
        <begin position="192"/>
        <end position="196"/>
    </location>
    <ligand>
        <name>NAD(+)</name>
        <dbReference type="ChEBI" id="CHEBI:57540"/>
    </ligand>
</feature>
<dbReference type="PIRSF" id="PIRSF000094">
    <property type="entry name" value="Enoyl-ACP_rdct"/>
    <property type="match status" value="1"/>
</dbReference>
<gene>
    <name evidence="13" type="primary">fabI</name>
    <name evidence="13" type="ORF">I5E68_00825</name>
</gene>
<dbReference type="RefSeq" id="WP_197159874.1">
    <property type="nucleotide sequence ID" value="NZ_JADZGI010000001.1"/>
</dbReference>
<evidence type="ECO:0000256" key="10">
    <source>
        <dbReference type="PIRNR" id="PIRNR000094"/>
    </source>
</evidence>
<dbReference type="Gene3D" id="1.10.8.400">
    <property type="entry name" value="Enoyl acyl carrier protein reductase"/>
    <property type="match status" value="1"/>
</dbReference>
<comment type="catalytic activity">
    <reaction evidence="9 10">
        <text>a 2,3-saturated acyl-[ACP] + NAD(+) = a (2E)-enoyl-[ACP] + NADH + H(+)</text>
        <dbReference type="Rhea" id="RHEA:10240"/>
        <dbReference type="Rhea" id="RHEA-COMP:9925"/>
        <dbReference type="Rhea" id="RHEA-COMP:9926"/>
        <dbReference type="ChEBI" id="CHEBI:15378"/>
        <dbReference type="ChEBI" id="CHEBI:57540"/>
        <dbReference type="ChEBI" id="CHEBI:57945"/>
        <dbReference type="ChEBI" id="CHEBI:78784"/>
        <dbReference type="ChEBI" id="CHEBI:78785"/>
        <dbReference type="EC" id="1.3.1.9"/>
    </reaction>
</comment>
<dbReference type="EMBL" id="JADZGI010000001">
    <property type="protein sequence ID" value="MBH0111493.1"/>
    <property type="molecule type" value="Genomic_DNA"/>
</dbReference>
<dbReference type="GO" id="GO:0004318">
    <property type="term" value="F:enoyl-[acyl-carrier-protein] reductase (NADH) activity"/>
    <property type="evidence" value="ECO:0007669"/>
    <property type="project" value="UniProtKB-EC"/>
</dbReference>
<dbReference type="FunFam" id="1.10.8.400:FF:000001">
    <property type="entry name" value="Enoyl-[acyl-carrier-protein] reductase [NADH]"/>
    <property type="match status" value="1"/>
</dbReference>
<dbReference type="AlphaFoldDB" id="A0A931H9I0"/>
<feature type="active site" description="Proton acceptor" evidence="11">
    <location>
        <position position="156"/>
    </location>
</feature>
<dbReference type="InterPro" id="IPR014358">
    <property type="entry name" value="Enoyl-ACP_Rdtase_NADH"/>
</dbReference>
<keyword evidence="6 10" id="KW-0520">NAD</keyword>
<keyword evidence="5 10" id="KW-0560">Oxidoreductase</keyword>
<dbReference type="PANTHER" id="PTHR43159:SF2">
    <property type="entry name" value="ENOYL-[ACYL-CARRIER-PROTEIN] REDUCTASE [NADH], CHLOROPLASTIC"/>
    <property type="match status" value="1"/>
</dbReference>
<dbReference type="CDD" id="cd05372">
    <property type="entry name" value="ENR_SDR"/>
    <property type="match status" value="1"/>
</dbReference>
<dbReference type="PRINTS" id="PR00081">
    <property type="entry name" value="GDHRDH"/>
</dbReference>
<evidence type="ECO:0000256" key="11">
    <source>
        <dbReference type="PIRSR" id="PIRSR000094-1"/>
    </source>
</evidence>
<dbReference type="FunFam" id="3.40.50.720:FF:000054">
    <property type="entry name" value="Enoyl-[acyl-carrier-protein] reductase [NADH]"/>
    <property type="match status" value="1"/>
</dbReference>
<evidence type="ECO:0000256" key="2">
    <source>
        <dbReference type="ARBA" id="ARBA00009233"/>
    </source>
</evidence>
<keyword evidence="14" id="KW-1185">Reference proteome</keyword>
<feature type="active site" description="Proton acceptor" evidence="11">
    <location>
        <position position="146"/>
    </location>
</feature>
<evidence type="ECO:0000256" key="7">
    <source>
        <dbReference type="ARBA" id="ARBA00023098"/>
    </source>
</evidence>
<dbReference type="EC" id="1.3.1.9" evidence="10"/>
<evidence type="ECO:0000256" key="9">
    <source>
        <dbReference type="ARBA" id="ARBA00048572"/>
    </source>
</evidence>
<proteinExistence type="inferred from homology"/>
<protein>
    <recommendedName>
        <fullName evidence="10">Enoyl-[acyl-carrier-protein] reductase [NADH]</fullName>
        <ecNumber evidence="10">1.3.1.9</ecNumber>
    </recommendedName>
</protein>
<comment type="pathway">
    <text evidence="1">Lipid metabolism; fatty acid biosynthesis.</text>
</comment>
<dbReference type="Gene3D" id="3.40.50.720">
    <property type="entry name" value="NAD(P)-binding Rossmann-like Domain"/>
    <property type="match status" value="1"/>
</dbReference>
<comment type="caution">
    <text evidence="13">The sequence shown here is derived from an EMBL/GenBank/DDBJ whole genome shotgun (WGS) entry which is preliminary data.</text>
</comment>
<evidence type="ECO:0000313" key="14">
    <source>
        <dbReference type="Proteomes" id="UP000617634"/>
    </source>
</evidence>
<feature type="binding site" evidence="12">
    <location>
        <position position="93"/>
    </location>
    <ligand>
        <name>NAD(+)</name>
        <dbReference type="ChEBI" id="CHEBI:57540"/>
    </ligand>
</feature>
<reference evidence="13" key="1">
    <citation type="submission" date="2020-11" db="EMBL/GenBank/DDBJ databases">
        <title>Novosphingobium aureum sp. nov., a marine bacterium isolated from sediment of a salt flat.</title>
        <authorList>
            <person name="Yoo Y."/>
            <person name="Kim J.-J."/>
        </authorList>
    </citation>
    <scope>NUCLEOTIDE SEQUENCE</scope>
    <source>
        <strain evidence="13">YJ-S2-02</strain>
    </source>
</reference>
<keyword evidence="4" id="KW-0276">Fatty acid metabolism</keyword>